<comment type="similarity">
    <text evidence="2">Belongs to the uracil-DNA glycosylase (UDG) superfamily. Type 4 (UDGa) family.</text>
</comment>
<dbReference type="AlphaFoldDB" id="A0A934IIT8"/>
<feature type="compositionally biased region" description="Low complexity" evidence="12">
    <location>
        <begin position="37"/>
        <end position="52"/>
    </location>
</feature>
<dbReference type="PANTHER" id="PTHR33693">
    <property type="entry name" value="TYPE-5 URACIL-DNA GLYCOSYLASE"/>
    <property type="match status" value="1"/>
</dbReference>
<feature type="compositionally biased region" description="Pro residues" evidence="12">
    <location>
        <begin position="68"/>
        <end position="77"/>
    </location>
</feature>
<keyword evidence="9" id="KW-0408">Iron</keyword>
<evidence type="ECO:0000256" key="11">
    <source>
        <dbReference type="ARBA" id="ARBA00023204"/>
    </source>
</evidence>
<evidence type="ECO:0000256" key="5">
    <source>
        <dbReference type="ARBA" id="ARBA00022485"/>
    </source>
</evidence>
<dbReference type="GO" id="GO:0006281">
    <property type="term" value="P:DNA repair"/>
    <property type="evidence" value="ECO:0007669"/>
    <property type="project" value="UniProtKB-KW"/>
</dbReference>
<reference evidence="14" key="1">
    <citation type="submission" date="2020-12" db="EMBL/GenBank/DDBJ databases">
        <title>Bacterial taxonomy.</title>
        <authorList>
            <person name="Pan X."/>
        </authorList>
    </citation>
    <scope>NUCLEOTIDE SEQUENCE</scope>
    <source>
        <strain evidence="14">B2012</strain>
    </source>
</reference>
<evidence type="ECO:0000256" key="9">
    <source>
        <dbReference type="ARBA" id="ARBA00023004"/>
    </source>
</evidence>
<dbReference type="InterPro" id="IPR036895">
    <property type="entry name" value="Uracil-DNA_glycosylase-like_sf"/>
</dbReference>
<dbReference type="EMBL" id="JAEKJA010000001">
    <property type="protein sequence ID" value="MBJ3774497.1"/>
    <property type="molecule type" value="Genomic_DNA"/>
</dbReference>
<evidence type="ECO:0000256" key="12">
    <source>
        <dbReference type="SAM" id="MobiDB-lite"/>
    </source>
</evidence>
<comment type="caution">
    <text evidence="14">The sequence shown here is derived from an EMBL/GenBank/DDBJ whole genome shotgun (WGS) entry which is preliminary data.</text>
</comment>
<dbReference type="NCBIfam" id="TIGR00758">
    <property type="entry name" value="UDG_fam4"/>
    <property type="match status" value="1"/>
</dbReference>
<keyword evidence="5" id="KW-0004">4Fe-4S</keyword>
<evidence type="ECO:0000256" key="6">
    <source>
        <dbReference type="ARBA" id="ARBA00022723"/>
    </source>
</evidence>
<dbReference type="InterPro" id="IPR005122">
    <property type="entry name" value="Uracil-DNA_glycosylase-like"/>
</dbReference>
<dbReference type="InterPro" id="IPR005273">
    <property type="entry name" value="Ura-DNA_glyco_family4"/>
</dbReference>
<evidence type="ECO:0000256" key="1">
    <source>
        <dbReference type="ARBA" id="ARBA00001400"/>
    </source>
</evidence>
<dbReference type="GO" id="GO:0046872">
    <property type="term" value="F:metal ion binding"/>
    <property type="evidence" value="ECO:0007669"/>
    <property type="project" value="UniProtKB-KW"/>
</dbReference>
<feature type="compositionally biased region" description="Basic and acidic residues" evidence="12">
    <location>
        <begin position="56"/>
        <end position="66"/>
    </location>
</feature>
<dbReference type="GO" id="GO:0051539">
    <property type="term" value="F:4 iron, 4 sulfur cluster binding"/>
    <property type="evidence" value="ECO:0007669"/>
    <property type="project" value="UniProtKB-KW"/>
</dbReference>
<proteinExistence type="inferred from homology"/>
<evidence type="ECO:0000313" key="14">
    <source>
        <dbReference type="EMBL" id="MBJ3774497.1"/>
    </source>
</evidence>
<feature type="region of interest" description="Disordered" evidence="12">
    <location>
        <begin position="15"/>
        <end position="88"/>
    </location>
</feature>
<organism evidence="14 15">
    <name type="scientific">Acuticoccus mangrovi</name>
    <dbReference type="NCBI Taxonomy" id="2796142"/>
    <lineage>
        <taxon>Bacteria</taxon>
        <taxon>Pseudomonadati</taxon>
        <taxon>Pseudomonadota</taxon>
        <taxon>Alphaproteobacteria</taxon>
        <taxon>Hyphomicrobiales</taxon>
        <taxon>Amorphaceae</taxon>
        <taxon>Acuticoccus</taxon>
    </lineage>
</organism>
<gene>
    <name evidence="14" type="ORF">JCR33_02290</name>
</gene>
<dbReference type="Gene3D" id="3.40.470.10">
    <property type="entry name" value="Uracil-DNA glycosylase-like domain"/>
    <property type="match status" value="1"/>
</dbReference>
<feature type="domain" description="Uracil-DNA glycosylase-like" evidence="13">
    <location>
        <begin position="152"/>
        <end position="305"/>
    </location>
</feature>
<keyword evidence="11" id="KW-0234">DNA repair</keyword>
<dbReference type="EC" id="3.2.2.27" evidence="3"/>
<name>A0A934IIT8_9HYPH</name>
<keyword evidence="8" id="KW-0378">Hydrolase</keyword>
<keyword evidence="10" id="KW-0411">Iron-sulfur</keyword>
<evidence type="ECO:0000256" key="7">
    <source>
        <dbReference type="ARBA" id="ARBA00022763"/>
    </source>
</evidence>
<evidence type="ECO:0000256" key="10">
    <source>
        <dbReference type="ARBA" id="ARBA00023014"/>
    </source>
</evidence>
<accession>A0A934IIT8</accession>
<keyword evidence="7" id="KW-0227">DNA damage</keyword>
<dbReference type="CDD" id="cd10030">
    <property type="entry name" value="UDG-F4_TTUDGA_SPO1dp_like"/>
    <property type="match status" value="1"/>
</dbReference>
<comment type="catalytic activity">
    <reaction evidence="1">
        <text>Hydrolyzes single-stranded DNA or mismatched double-stranded DNA and polynucleotides, releasing free uracil.</text>
        <dbReference type="EC" id="3.2.2.27"/>
    </reaction>
</comment>
<keyword evidence="6" id="KW-0479">Metal-binding</keyword>
<evidence type="ECO:0000256" key="4">
    <source>
        <dbReference type="ARBA" id="ARBA00019403"/>
    </source>
</evidence>
<dbReference type="Pfam" id="PF03167">
    <property type="entry name" value="UDG"/>
    <property type="match status" value="1"/>
</dbReference>
<dbReference type="SMART" id="SM00987">
    <property type="entry name" value="UreE_C"/>
    <property type="match status" value="1"/>
</dbReference>
<evidence type="ECO:0000259" key="13">
    <source>
        <dbReference type="SMART" id="SM00986"/>
    </source>
</evidence>
<dbReference type="SMART" id="SM00986">
    <property type="entry name" value="UDG"/>
    <property type="match status" value="1"/>
</dbReference>
<dbReference type="GO" id="GO:0004844">
    <property type="term" value="F:uracil DNA N-glycosylase activity"/>
    <property type="evidence" value="ECO:0007669"/>
    <property type="project" value="UniProtKB-EC"/>
</dbReference>
<evidence type="ECO:0000256" key="2">
    <source>
        <dbReference type="ARBA" id="ARBA00006521"/>
    </source>
</evidence>
<dbReference type="PANTHER" id="PTHR33693:SF1">
    <property type="entry name" value="TYPE-4 URACIL-DNA GLYCOSYLASE"/>
    <property type="match status" value="1"/>
</dbReference>
<feature type="compositionally biased region" description="Low complexity" evidence="12">
    <location>
        <begin position="78"/>
        <end position="87"/>
    </location>
</feature>
<evidence type="ECO:0000256" key="3">
    <source>
        <dbReference type="ARBA" id="ARBA00012030"/>
    </source>
</evidence>
<evidence type="ECO:0000313" key="15">
    <source>
        <dbReference type="Proteomes" id="UP000609531"/>
    </source>
</evidence>
<dbReference type="SUPFAM" id="SSF52141">
    <property type="entry name" value="Uracil-DNA glycosylase-like"/>
    <property type="match status" value="1"/>
</dbReference>
<sequence>MEEAQQDRARLEAFLSASGVTARLAETPQDRFSEVDAAPLAMTAHALASAPSQRPPEARREPDRPMPPRHPAAPPQRAPTVAPTVAPARPPAPVAAVARTSTVAPAERREAHEAVHAAREAARTATSLAALREALAGFEGCPLKRTARSTCFGEGPQGAPIMFVGEAPGREEDDAGRPFVGRSGRLLEKMLAAIGLTRRDVFISNVIPWRPPGNRTPSPIETATCEVFVRQEIRLVRPHILVPLGGASAKTLLRNDAGIMRQRGRFVRYPFAEGEADGIEAMATFHPAYLLRTPAQKRLAWQDLLAIRKRLEADGRLPAG</sequence>
<dbReference type="RefSeq" id="WP_198880375.1">
    <property type="nucleotide sequence ID" value="NZ_JAEKJA010000001.1"/>
</dbReference>
<evidence type="ECO:0000256" key="8">
    <source>
        <dbReference type="ARBA" id="ARBA00022801"/>
    </source>
</evidence>
<dbReference type="Proteomes" id="UP000609531">
    <property type="component" value="Unassembled WGS sequence"/>
</dbReference>
<protein>
    <recommendedName>
        <fullName evidence="4">Type-4 uracil-DNA glycosylase</fullName>
        <ecNumber evidence="3">3.2.2.27</ecNumber>
    </recommendedName>
</protein>
<dbReference type="InterPro" id="IPR051536">
    <property type="entry name" value="UDG_Type-4/5"/>
</dbReference>
<keyword evidence="15" id="KW-1185">Reference proteome</keyword>